<accession>A0A2G9UIZ0</accession>
<dbReference type="SUPFAM" id="SSF117856">
    <property type="entry name" value="AF0104/ALDC/Ptd012-like"/>
    <property type="match status" value="1"/>
</dbReference>
<dbReference type="Pfam" id="PF08925">
    <property type="entry name" value="DUF1907"/>
    <property type="match status" value="2"/>
</dbReference>
<reference evidence="8 9" key="1">
    <citation type="submission" date="2015-09" db="EMBL/GenBank/DDBJ databases">
        <title>Draft genome of the parasitic nematode Teladorsagia circumcincta isolate WARC Sus (inbred).</title>
        <authorList>
            <person name="Mitreva M."/>
        </authorList>
    </citation>
    <scope>NUCLEOTIDE SEQUENCE [LARGE SCALE GENOMIC DNA]</scope>
    <source>
        <strain evidence="8 9">S</strain>
    </source>
</reference>
<evidence type="ECO:0000256" key="5">
    <source>
        <dbReference type="ARBA" id="ARBA00022833"/>
    </source>
</evidence>
<protein>
    <recommendedName>
        <fullName evidence="7">DUF1907 domain-containing protein</fullName>
    </recommendedName>
</protein>
<dbReference type="AlphaFoldDB" id="A0A2G9UIZ0"/>
<dbReference type="GO" id="GO:0008270">
    <property type="term" value="F:zinc ion binding"/>
    <property type="evidence" value="ECO:0007669"/>
    <property type="project" value="TreeGrafter"/>
</dbReference>
<dbReference type="EMBL" id="KZ346348">
    <property type="protein sequence ID" value="PIO70221.1"/>
    <property type="molecule type" value="Genomic_DNA"/>
</dbReference>
<evidence type="ECO:0000259" key="7">
    <source>
        <dbReference type="SMART" id="SM01168"/>
    </source>
</evidence>
<dbReference type="PANTHER" id="PTHR13204:SF1">
    <property type="entry name" value="ESTER HYDROLASE C11ORF54"/>
    <property type="match status" value="1"/>
</dbReference>
<evidence type="ECO:0000256" key="1">
    <source>
        <dbReference type="ARBA" id="ARBA00004123"/>
    </source>
</evidence>
<keyword evidence="5" id="KW-0862">Zinc</keyword>
<evidence type="ECO:0000256" key="2">
    <source>
        <dbReference type="ARBA" id="ARBA00011245"/>
    </source>
</evidence>
<evidence type="ECO:0000256" key="4">
    <source>
        <dbReference type="ARBA" id="ARBA00022801"/>
    </source>
</evidence>
<dbReference type="OrthoDB" id="5119241at2759"/>
<sequence length="215" mass="23748">MSWGTFVINTLKPSNAELRSVIETALWKNFKNVQVTLATCPDLSKPPFRMTANGFGRKLSIAEVGGMGNLFPILHKDKDYDIKYFSCFHEIVVNLCGKKSAFVFGPCACPASVIGTTGALVADVNFTSSQIASKATIQQKGHTSPHKSLIIESPKFNLMANLAISEEPGPAEVEKWLHRFKVKAPLVCATVFHSYDPEFNLRMEHTHCYSDHDDG</sequence>
<dbReference type="GO" id="GO:0005634">
    <property type="term" value="C:nucleus"/>
    <property type="evidence" value="ECO:0007669"/>
    <property type="project" value="UniProtKB-SubCell"/>
</dbReference>
<comment type="subcellular location">
    <subcellularLocation>
        <location evidence="1">Nucleus</location>
    </subcellularLocation>
</comment>
<proteinExistence type="predicted"/>
<keyword evidence="9" id="KW-1185">Reference proteome</keyword>
<keyword evidence="3" id="KW-0479">Metal-binding</keyword>
<dbReference type="InterPro" id="IPR015021">
    <property type="entry name" value="C11orf54_DUF1907"/>
</dbReference>
<evidence type="ECO:0000256" key="3">
    <source>
        <dbReference type="ARBA" id="ARBA00022723"/>
    </source>
</evidence>
<evidence type="ECO:0000313" key="9">
    <source>
        <dbReference type="Proteomes" id="UP000230423"/>
    </source>
</evidence>
<dbReference type="Proteomes" id="UP000230423">
    <property type="component" value="Unassembled WGS sequence"/>
</dbReference>
<feature type="non-terminal residue" evidence="8">
    <location>
        <position position="215"/>
    </location>
</feature>
<comment type="subunit">
    <text evidence="2">Monomer.</text>
</comment>
<dbReference type="PANTHER" id="PTHR13204">
    <property type="entry name" value="PTD012 PROTEIN"/>
    <property type="match status" value="1"/>
</dbReference>
<gene>
    <name evidence="8" type="ORF">TELCIR_07933</name>
</gene>
<name>A0A2G9UIZ0_TELCI</name>
<keyword evidence="4" id="KW-0378">Hydrolase</keyword>
<organism evidence="8 9">
    <name type="scientific">Teladorsagia circumcincta</name>
    <name type="common">Brown stomach worm</name>
    <name type="synonym">Ostertagia circumcincta</name>
    <dbReference type="NCBI Taxonomy" id="45464"/>
    <lineage>
        <taxon>Eukaryota</taxon>
        <taxon>Metazoa</taxon>
        <taxon>Ecdysozoa</taxon>
        <taxon>Nematoda</taxon>
        <taxon>Chromadorea</taxon>
        <taxon>Rhabditida</taxon>
        <taxon>Rhabditina</taxon>
        <taxon>Rhabditomorpha</taxon>
        <taxon>Strongyloidea</taxon>
        <taxon>Trichostrongylidae</taxon>
        <taxon>Teladorsagia</taxon>
    </lineage>
</organism>
<evidence type="ECO:0000256" key="6">
    <source>
        <dbReference type="ARBA" id="ARBA00023242"/>
    </source>
</evidence>
<feature type="domain" description="DUF1907" evidence="7">
    <location>
        <begin position="21"/>
        <end position="215"/>
    </location>
</feature>
<keyword evidence="6" id="KW-0539">Nucleus</keyword>
<dbReference type="SMART" id="SM01168">
    <property type="entry name" value="DUF1907"/>
    <property type="match status" value="1"/>
</dbReference>
<dbReference type="GO" id="GO:0016788">
    <property type="term" value="F:hydrolase activity, acting on ester bonds"/>
    <property type="evidence" value="ECO:0007669"/>
    <property type="project" value="TreeGrafter"/>
</dbReference>
<evidence type="ECO:0000313" key="8">
    <source>
        <dbReference type="EMBL" id="PIO70221.1"/>
    </source>
</evidence>